<dbReference type="EMBL" id="BARU01039644">
    <property type="protein sequence ID" value="GAH83360.1"/>
    <property type="molecule type" value="Genomic_DNA"/>
</dbReference>
<dbReference type="InterPro" id="IPR002843">
    <property type="entry name" value="ATPase_V0-cplx_csu/dsu"/>
</dbReference>
<dbReference type="InterPro" id="IPR044911">
    <property type="entry name" value="V-type_ATPase_csu/dsu_dom_3"/>
</dbReference>
<proteinExistence type="predicted"/>
<evidence type="ECO:0000256" key="2">
    <source>
        <dbReference type="ARBA" id="ARBA00023065"/>
    </source>
</evidence>
<dbReference type="SUPFAM" id="SSF103486">
    <property type="entry name" value="V-type ATP synthase subunit C"/>
    <property type="match status" value="1"/>
</dbReference>
<name>X1JPI5_9ZZZZ</name>
<dbReference type="InterPro" id="IPR050873">
    <property type="entry name" value="V-ATPase_V0D/AC39_subunit"/>
</dbReference>
<dbReference type="Pfam" id="PF01992">
    <property type="entry name" value="vATP-synt_AC39"/>
    <property type="match status" value="1"/>
</dbReference>
<keyword evidence="2" id="KW-0406">Ion transport</keyword>
<reference evidence="3" key="1">
    <citation type="journal article" date="2014" name="Front. Microbiol.">
        <title>High frequency of phylogenetically diverse reductive dehalogenase-homologous genes in deep subseafloor sedimentary metagenomes.</title>
        <authorList>
            <person name="Kawai M."/>
            <person name="Futagami T."/>
            <person name="Toyoda A."/>
            <person name="Takaki Y."/>
            <person name="Nishi S."/>
            <person name="Hori S."/>
            <person name="Arai W."/>
            <person name="Tsubouchi T."/>
            <person name="Morono Y."/>
            <person name="Uchiyama I."/>
            <person name="Ito T."/>
            <person name="Fujiyama A."/>
            <person name="Inagaki F."/>
            <person name="Takami H."/>
        </authorList>
    </citation>
    <scope>NUCLEOTIDE SEQUENCE</scope>
    <source>
        <strain evidence="3">Expedition CK06-06</strain>
    </source>
</reference>
<dbReference type="GO" id="GO:0046961">
    <property type="term" value="F:proton-transporting ATPase activity, rotational mechanism"/>
    <property type="evidence" value="ECO:0007669"/>
    <property type="project" value="InterPro"/>
</dbReference>
<protein>
    <submittedName>
        <fullName evidence="3">Uncharacterized protein</fullName>
    </submittedName>
</protein>
<dbReference type="AlphaFoldDB" id="X1JPI5"/>
<dbReference type="Gene3D" id="1.10.132.50">
    <property type="entry name" value="ATP synthase (C/AC39) subunit, domain 3"/>
    <property type="match status" value="1"/>
</dbReference>
<gene>
    <name evidence="3" type="ORF">S03H2_61414</name>
</gene>
<keyword evidence="1" id="KW-0813">Transport</keyword>
<comment type="caution">
    <text evidence="3">The sequence shown here is derived from an EMBL/GenBank/DDBJ whole genome shotgun (WGS) entry which is preliminary data.</text>
</comment>
<dbReference type="PANTHER" id="PTHR38682:SF1">
    <property type="entry name" value="V-TYPE ATP SYNTHASE SUBUNIT C"/>
    <property type="match status" value="1"/>
</dbReference>
<dbReference type="PANTHER" id="PTHR38682">
    <property type="entry name" value="V-TYPE ATP SYNTHASE SUBUNIT C"/>
    <property type="match status" value="1"/>
</dbReference>
<feature type="non-terminal residue" evidence="3">
    <location>
        <position position="217"/>
    </location>
</feature>
<evidence type="ECO:0000313" key="3">
    <source>
        <dbReference type="EMBL" id="GAH83360.1"/>
    </source>
</evidence>
<accession>X1JPI5</accession>
<evidence type="ECO:0000256" key="1">
    <source>
        <dbReference type="ARBA" id="ARBA00022448"/>
    </source>
</evidence>
<sequence length="217" mass="25302">MITGTDDTRYAYVNGIIRAREARLLTKSHFDRLIASTLSNFATILSDSPYIGHEDVTAGFDLEENQIGDLFRKYCQHSEIQQYIDWPQQIHNIKVKLKGGSDSLLYAQPGTEIEDWPETIEEIERFTVDKDPFILSANLDKILCKYLYQTARTMPFFKGYFQIYFDLENIRSFFRARHFENARETFNQVFIEYGSLGREIFVDNLTSGYDVLVKISL</sequence>
<dbReference type="InterPro" id="IPR036079">
    <property type="entry name" value="ATPase_csu/dsu_sf"/>
</dbReference>
<organism evidence="3">
    <name type="scientific">marine sediment metagenome</name>
    <dbReference type="NCBI Taxonomy" id="412755"/>
    <lineage>
        <taxon>unclassified sequences</taxon>
        <taxon>metagenomes</taxon>
        <taxon>ecological metagenomes</taxon>
    </lineage>
</organism>